<dbReference type="Pfam" id="PF13920">
    <property type="entry name" value="zf-C3HC4_3"/>
    <property type="match status" value="1"/>
</dbReference>
<dbReference type="Gene3D" id="1.10.1170.10">
    <property type="entry name" value="Inhibitor Of Apoptosis Protein (2mihbC-IAP-1), Chain A"/>
    <property type="match status" value="2"/>
</dbReference>
<evidence type="ECO:0000256" key="6">
    <source>
        <dbReference type="SAM" id="MobiDB-lite"/>
    </source>
</evidence>
<evidence type="ECO:0000256" key="1">
    <source>
        <dbReference type="ARBA" id="ARBA00006672"/>
    </source>
</evidence>
<dbReference type="SUPFAM" id="SSF57924">
    <property type="entry name" value="Inhibitor of apoptosis (IAP) repeat"/>
    <property type="match status" value="2"/>
</dbReference>
<feature type="domain" description="RING-type" evidence="7">
    <location>
        <begin position="554"/>
        <end position="589"/>
    </location>
</feature>
<proteinExistence type="inferred from homology"/>
<evidence type="ECO:0000259" key="7">
    <source>
        <dbReference type="PROSITE" id="PS50089"/>
    </source>
</evidence>
<evidence type="ECO:0000256" key="2">
    <source>
        <dbReference type="ARBA" id="ARBA00022723"/>
    </source>
</evidence>
<dbReference type="CDD" id="cd00022">
    <property type="entry name" value="BIR"/>
    <property type="match status" value="2"/>
</dbReference>
<dbReference type="FunFam" id="1.10.1170.10:FF:000002">
    <property type="entry name" value="Baculoviral IAP repeat containing 7"/>
    <property type="match status" value="1"/>
</dbReference>
<evidence type="ECO:0000313" key="9">
    <source>
        <dbReference type="Proteomes" id="UP000683360"/>
    </source>
</evidence>
<dbReference type="GO" id="GO:0061630">
    <property type="term" value="F:ubiquitin protein ligase activity"/>
    <property type="evidence" value="ECO:0007669"/>
    <property type="project" value="TreeGrafter"/>
</dbReference>
<comment type="similarity">
    <text evidence="1">Belongs to the IAP family.</text>
</comment>
<dbReference type="Gene3D" id="1.10.8.10">
    <property type="entry name" value="DNA helicase RuvA subunit, C-terminal domain"/>
    <property type="match status" value="1"/>
</dbReference>
<dbReference type="SMART" id="SM00238">
    <property type="entry name" value="BIR"/>
    <property type="match status" value="2"/>
</dbReference>
<protein>
    <submittedName>
        <fullName evidence="8">BIRC2_3</fullName>
    </submittedName>
</protein>
<dbReference type="PANTHER" id="PTHR10044:SF139">
    <property type="entry name" value="DEATH-ASSOCIATED INHIBITOR OF APOPTOSIS 2"/>
    <property type="match status" value="1"/>
</dbReference>
<keyword evidence="9" id="KW-1185">Reference proteome</keyword>
<dbReference type="InterPro" id="IPR050784">
    <property type="entry name" value="IAP"/>
</dbReference>
<dbReference type="GO" id="GO:0005737">
    <property type="term" value="C:cytoplasm"/>
    <property type="evidence" value="ECO:0007669"/>
    <property type="project" value="TreeGrafter"/>
</dbReference>
<comment type="caution">
    <text evidence="8">The sequence shown here is derived from an EMBL/GenBank/DDBJ whole genome shotgun (WGS) entry which is preliminary data.</text>
</comment>
<dbReference type="GO" id="GO:0005634">
    <property type="term" value="C:nucleus"/>
    <property type="evidence" value="ECO:0007669"/>
    <property type="project" value="TreeGrafter"/>
</dbReference>
<dbReference type="Proteomes" id="UP000683360">
    <property type="component" value="Unassembled WGS sequence"/>
</dbReference>
<evidence type="ECO:0000256" key="5">
    <source>
        <dbReference type="PROSITE-ProRule" id="PRU00175"/>
    </source>
</evidence>
<dbReference type="PANTHER" id="PTHR10044">
    <property type="entry name" value="INHIBITOR OF APOPTOSIS"/>
    <property type="match status" value="1"/>
</dbReference>
<dbReference type="OrthoDB" id="6102795at2759"/>
<feature type="region of interest" description="Disordered" evidence="6">
    <location>
        <begin position="368"/>
        <end position="389"/>
    </location>
</feature>
<dbReference type="CDD" id="cd16713">
    <property type="entry name" value="RING-HC_BIRC2_3_7"/>
    <property type="match status" value="1"/>
</dbReference>
<reference evidence="8" key="1">
    <citation type="submission" date="2021-03" db="EMBL/GenBank/DDBJ databases">
        <authorList>
            <person name="Bekaert M."/>
        </authorList>
    </citation>
    <scope>NUCLEOTIDE SEQUENCE</scope>
</reference>
<dbReference type="GO" id="GO:0031398">
    <property type="term" value="P:positive regulation of protein ubiquitination"/>
    <property type="evidence" value="ECO:0007669"/>
    <property type="project" value="TreeGrafter"/>
</dbReference>
<sequence length="601" mass="68243">MDYFLNYLGYIQQSSKPSWKAAAGKTDVFGDLLRFFTCLLTRRNNMDTYFDCIANGRTTNDSMSTEMIRLFSLRNFPRNINISMVRLAGAGFYSTGNSTETKCFLCEVSYRDWISGDDPMHIHRQISPTCDLVLNGNRQNTIREELQNVRRQERLEVIPSNLNVLSSRHETLHSNENICLSNVLTSEQKHNNVSDITSSDRHFHHHDIVEDQATIFAPQWPQSHASYTYSNKNTTSNCKNNSQKSFIKNKYTASNYERGSSNHQDTSIHIQIPRYVNYAPLQIRISSFEGWPGYLNQTPSEMALAGFMFAGYHDYTRCFHCGGGLRNWEAGDNPWVEHARWFPQCGFLKQNKGENFIQAVLKKHNMDQTDKGNITSSPKKTQEDMTVKSDKNATMASTYGSDHTNMCTTSFHVKEQVNIRNTSLSIQTVANNDSITLPFHMNTIGNSDSTTNIEHTERRILQTIAARTVLEMGFTSNQVVDAVIEIQRLNSGEGDRDVSATDIMNVLLREDNQQTIEVLNLPEDSSAEGMVGTFFDDTDLILDENRQLQEQRQCKVCREFDSTVAFLPCGHIVCCTDCAPAMRKCSVCKTYVKGTVKTFLA</sequence>
<dbReference type="EMBL" id="CAJPWZ010001658">
    <property type="protein sequence ID" value="CAG2220371.1"/>
    <property type="molecule type" value="Genomic_DNA"/>
</dbReference>
<dbReference type="AlphaFoldDB" id="A0A8S3SHW6"/>
<dbReference type="InterPro" id="IPR001370">
    <property type="entry name" value="BIR_rpt"/>
</dbReference>
<dbReference type="GO" id="GO:0051726">
    <property type="term" value="P:regulation of cell cycle"/>
    <property type="evidence" value="ECO:0007669"/>
    <property type="project" value="TreeGrafter"/>
</dbReference>
<dbReference type="PROSITE" id="PS50089">
    <property type="entry name" value="ZF_RING_2"/>
    <property type="match status" value="1"/>
</dbReference>
<evidence type="ECO:0000256" key="3">
    <source>
        <dbReference type="ARBA" id="ARBA00022771"/>
    </source>
</evidence>
<keyword evidence="4" id="KW-0862">Zinc</keyword>
<dbReference type="Gene3D" id="1.10.533.10">
    <property type="entry name" value="Death Domain, Fas"/>
    <property type="match status" value="1"/>
</dbReference>
<dbReference type="PROSITE" id="PS50143">
    <property type="entry name" value="BIR_REPEAT_2"/>
    <property type="match status" value="2"/>
</dbReference>
<dbReference type="InterPro" id="IPR011029">
    <property type="entry name" value="DEATH-like_dom_sf"/>
</dbReference>
<dbReference type="PROSITE" id="PS01282">
    <property type="entry name" value="BIR_REPEAT_1"/>
    <property type="match status" value="1"/>
</dbReference>
<name>A0A8S3SHW6_MYTED</name>
<dbReference type="GO" id="GO:0043027">
    <property type="term" value="F:cysteine-type endopeptidase inhibitor activity involved in apoptotic process"/>
    <property type="evidence" value="ECO:0007669"/>
    <property type="project" value="TreeGrafter"/>
</dbReference>
<keyword evidence="2" id="KW-0479">Metal-binding</keyword>
<evidence type="ECO:0000256" key="4">
    <source>
        <dbReference type="ARBA" id="ARBA00022833"/>
    </source>
</evidence>
<dbReference type="GO" id="GO:0043066">
    <property type="term" value="P:negative regulation of apoptotic process"/>
    <property type="evidence" value="ECO:0007669"/>
    <property type="project" value="TreeGrafter"/>
</dbReference>
<dbReference type="GO" id="GO:0008270">
    <property type="term" value="F:zinc ion binding"/>
    <property type="evidence" value="ECO:0007669"/>
    <property type="project" value="UniProtKB-KW"/>
</dbReference>
<keyword evidence="3 5" id="KW-0863">Zinc-finger</keyword>
<evidence type="ECO:0000313" key="8">
    <source>
        <dbReference type="EMBL" id="CAG2220371.1"/>
    </source>
</evidence>
<organism evidence="8 9">
    <name type="scientific">Mytilus edulis</name>
    <name type="common">Blue mussel</name>
    <dbReference type="NCBI Taxonomy" id="6550"/>
    <lineage>
        <taxon>Eukaryota</taxon>
        <taxon>Metazoa</taxon>
        <taxon>Spiralia</taxon>
        <taxon>Lophotrochozoa</taxon>
        <taxon>Mollusca</taxon>
        <taxon>Bivalvia</taxon>
        <taxon>Autobranchia</taxon>
        <taxon>Pteriomorphia</taxon>
        <taxon>Mytilida</taxon>
        <taxon>Mytiloidea</taxon>
        <taxon>Mytilidae</taxon>
        <taxon>Mytilinae</taxon>
        <taxon>Mytilus</taxon>
    </lineage>
</organism>
<gene>
    <name evidence="8" type="ORF">MEDL_33843</name>
</gene>
<dbReference type="Pfam" id="PF00653">
    <property type="entry name" value="BIR"/>
    <property type="match status" value="2"/>
</dbReference>
<dbReference type="InterPro" id="IPR001841">
    <property type="entry name" value="Znf_RING"/>
</dbReference>
<feature type="compositionally biased region" description="Basic and acidic residues" evidence="6">
    <location>
        <begin position="380"/>
        <end position="389"/>
    </location>
</feature>
<accession>A0A8S3SHW6</accession>